<evidence type="ECO:0000313" key="2">
    <source>
        <dbReference type="Proteomes" id="UP000517547"/>
    </source>
</evidence>
<dbReference type="AlphaFoldDB" id="A0A7Y7Y062"/>
<dbReference type="Proteomes" id="UP000517547">
    <property type="component" value="Unassembled WGS sequence"/>
</dbReference>
<evidence type="ECO:0008006" key="3">
    <source>
        <dbReference type="Google" id="ProtNLM"/>
    </source>
</evidence>
<name>A0A7Y7Y062_9PSED</name>
<organism evidence="1 2">
    <name type="scientific">Pseudomonas gingeri</name>
    <dbReference type="NCBI Taxonomy" id="117681"/>
    <lineage>
        <taxon>Bacteria</taxon>
        <taxon>Pseudomonadati</taxon>
        <taxon>Pseudomonadota</taxon>
        <taxon>Gammaproteobacteria</taxon>
        <taxon>Pseudomonadales</taxon>
        <taxon>Pseudomonadaceae</taxon>
        <taxon>Pseudomonas</taxon>
    </lineage>
</organism>
<evidence type="ECO:0000313" key="1">
    <source>
        <dbReference type="EMBL" id="NWC15528.1"/>
    </source>
</evidence>
<sequence>MAKKITPDPPPCRTSSLSEKSDFLCGAVYGALEQINADPPPCLLLDTLTTTAFNAAPPDCAHRSALFCVQPGITATVALAHVSDLLKVAELNADEIGPHLHGVDRDLFRGVMHALELSRTVVDSLLAGANPQLSS</sequence>
<accession>A0A7Y7Y062</accession>
<comment type="caution">
    <text evidence="1">The sequence shown here is derived from an EMBL/GenBank/DDBJ whole genome shotgun (WGS) entry which is preliminary data.</text>
</comment>
<gene>
    <name evidence="1" type="ORF">HX845_17825</name>
</gene>
<protein>
    <recommendedName>
        <fullName evidence="3">DUF3077 domain-containing protein</fullName>
    </recommendedName>
</protein>
<dbReference type="RefSeq" id="WP_042935698.1">
    <property type="nucleotide sequence ID" value="NZ_JACAPB010000014.1"/>
</dbReference>
<dbReference type="EMBL" id="JACAQE010000006">
    <property type="protein sequence ID" value="NWC15528.1"/>
    <property type="molecule type" value="Genomic_DNA"/>
</dbReference>
<proteinExistence type="predicted"/>
<reference evidence="1 2" key="1">
    <citation type="submission" date="2020-04" db="EMBL/GenBank/DDBJ databases">
        <title>Molecular characterization of pseudomonads from Agaricus bisporus reveal novel blotch 2 pathogens in Western Europe.</title>
        <authorList>
            <person name="Taparia T."/>
            <person name="Krijger M."/>
            <person name="Haynes E."/>
            <person name="Elpinstone J.G."/>
            <person name="Noble R."/>
            <person name="Van Der Wolf J."/>
        </authorList>
    </citation>
    <scope>NUCLEOTIDE SEQUENCE [LARGE SCALE GENOMIC DNA]</scope>
    <source>
        <strain evidence="1 2">IPO3738</strain>
    </source>
</reference>